<evidence type="ECO:0000313" key="3">
    <source>
        <dbReference type="EMBL" id="MYD90423.1"/>
    </source>
</evidence>
<dbReference type="Gene3D" id="3.40.190.10">
    <property type="entry name" value="Periplasmic binding protein-like II"/>
    <property type="match status" value="1"/>
</dbReference>
<organism evidence="3">
    <name type="scientific">Caldilineaceae bacterium SB0662_bin_9</name>
    <dbReference type="NCBI Taxonomy" id="2605258"/>
    <lineage>
        <taxon>Bacteria</taxon>
        <taxon>Bacillati</taxon>
        <taxon>Chloroflexota</taxon>
        <taxon>Caldilineae</taxon>
        <taxon>Caldilineales</taxon>
        <taxon>Caldilineaceae</taxon>
    </lineage>
</organism>
<dbReference type="InterPro" id="IPR000914">
    <property type="entry name" value="SBP_5_dom"/>
</dbReference>
<dbReference type="EMBL" id="VXPY01000061">
    <property type="protein sequence ID" value="MYD90423.1"/>
    <property type="molecule type" value="Genomic_DNA"/>
</dbReference>
<dbReference type="PANTHER" id="PTHR30290">
    <property type="entry name" value="PERIPLASMIC BINDING COMPONENT OF ABC TRANSPORTER"/>
    <property type="match status" value="1"/>
</dbReference>
<dbReference type="CDD" id="cd08500">
    <property type="entry name" value="PBP2_NikA_DppA_OppA_like_4"/>
    <property type="match status" value="1"/>
</dbReference>
<dbReference type="PANTHER" id="PTHR30290:SF62">
    <property type="entry name" value="OLIGOPEPTIDE ABC TRANSPORTER, PERIPLASMIC OLIGOPEPTIDE-BINDING PROTEIN"/>
    <property type="match status" value="1"/>
</dbReference>
<feature type="region of interest" description="Disordered" evidence="1">
    <location>
        <begin position="27"/>
        <end position="51"/>
    </location>
</feature>
<dbReference type="Pfam" id="PF00496">
    <property type="entry name" value="SBP_bac_5"/>
    <property type="match status" value="1"/>
</dbReference>
<dbReference type="AlphaFoldDB" id="A0A6B1DUR0"/>
<sequence>MTRRISRREFLVVSGATVATGLAAACGPSEPDVPADAAPADAPAADEPAMPMGKYREAPELSEMVQAGLLPPVDERLPADPWVLPVLREIGKYGGELSSIVADPTANLFEISNARGANAAGRSYDLGSIIPIAVESFSVNDDSTVLSVSLRAGQKWSDGTPFTTEHVSFWYEDILLNEELTPVVNKKLAPGGETLTLEVEDDFNFKLVFAVPYPVIIDILPSLALWAPKHYLSQWHSSYNENADAKAKEENFDAWYEAFQYHADAGETQQDVDLPVLGPWVFEKQDTQGNTTYVRNPYYWAVDAEGNQLPYVDRLQKLVVENREVLTAKILAGEGTHHSWFLSLADFPLYKQNEASANFTARLHPDLRASEMGLAFNYTHTDPVLRELFNDVRWRQALSHALDRNEINELRFAGRGVPRNPIMHPGPLFWQEGLDQMFTTYDVELANSLLDQAGLTAWDSDGKFRLRPDGEPLALTMEVDAGRADLSETGNLIKAYWADVGVNINVKGQDQQFYMQRMRANEHDIGVWAIGGSSEPYSRQNEPIRYRPPWHWSSTPLGGPLWRQWLDTDGAEGMEPPDIIKELWETTVQWQAEPFGTDRYKELGLKMLQINAENVWLIGTVGLVPRASIIRNTVRNAPDSDNILSIEYGMWTHFQQEQWWIDS</sequence>
<dbReference type="PROSITE" id="PS51257">
    <property type="entry name" value="PROKAR_LIPOPROTEIN"/>
    <property type="match status" value="1"/>
</dbReference>
<evidence type="ECO:0000256" key="1">
    <source>
        <dbReference type="SAM" id="MobiDB-lite"/>
    </source>
</evidence>
<dbReference type="PROSITE" id="PS51318">
    <property type="entry name" value="TAT"/>
    <property type="match status" value="1"/>
</dbReference>
<dbReference type="Gene3D" id="3.10.105.10">
    <property type="entry name" value="Dipeptide-binding Protein, Domain 3"/>
    <property type="match status" value="1"/>
</dbReference>
<accession>A0A6B1DUR0</accession>
<gene>
    <name evidence="3" type="ORF">F4Y08_08845</name>
</gene>
<proteinExistence type="predicted"/>
<dbReference type="GO" id="GO:1904680">
    <property type="term" value="F:peptide transmembrane transporter activity"/>
    <property type="evidence" value="ECO:0007669"/>
    <property type="project" value="TreeGrafter"/>
</dbReference>
<evidence type="ECO:0000259" key="2">
    <source>
        <dbReference type="Pfam" id="PF00496"/>
    </source>
</evidence>
<dbReference type="GO" id="GO:0015833">
    <property type="term" value="P:peptide transport"/>
    <property type="evidence" value="ECO:0007669"/>
    <property type="project" value="TreeGrafter"/>
</dbReference>
<dbReference type="InterPro" id="IPR039424">
    <property type="entry name" value="SBP_5"/>
</dbReference>
<reference evidence="3" key="1">
    <citation type="submission" date="2019-09" db="EMBL/GenBank/DDBJ databases">
        <title>Characterisation of the sponge microbiome using genome-centric metagenomics.</title>
        <authorList>
            <person name="Engelberts J.P."/>
            <person name="Robbins S.J."/>
            <person name="De Goeij J.M."/>
            <person name="Aranda M."/>
            <person name="Bell S.C."/>
            <person name="Webster N.S."/>
        </authorList>
    </citation>
    <scope>NUCLEOTIDE SEQUENCE</scope>
    <source>
        <strain evidence="3">SB0662_bin_9</strain>
    </source>
</reference>
<dbReference type="SUPFAM" id="SSF53850">
    <property type="entry name" value="Periplasmic binding protein-like II"/>
    <property type="match status" value="1"/>
</dbReference>
<name>A0A6B1DUR0_9CHLR</name>
<dbReference type="InterPro" id="IPR006311">
    <property type="entry name" value="TAT_signal"/>
</dbReference>
<comment type="caution">
    <text evidence="3">The sequence shown here is derived from an EMBL/GenBank/DDBJ whole genome shotgun (WGS) entry which is preliminary data.</text>
</comment>
<feature type="domain" description="Solute-binding protein family 5" evidence="2">
    <location>
        <begin position="129"/>
        <end position="535"/>
    </location>
</feature>
<protein>
    <submittedName>
        <fullName evidence="3">ABC transporter substrate-binding protein</fullName>
    </submittedName>
</protein>
<feature type="compositionally biased region" description="Low complexity" evidence="1">
    <location>
        <begin position="30"/>
        <end position="51"/>
    </location>
</feature>